<comment type="caution">
    <text evidence="2">The sequence shown here is derived from an EMBL/GenBank/DDBJ whole genome shotgun (WGS) entry which is preliminary data.</text>
</comment>
<dbReference type="STRING" id="1156395.DBT_0622"/>
<dbReference type="EMBL" id="MAGO01000002">
    <property type="protein sequence ID" value="OCC16160.1"/>
    <property type="molecule type" value="Genomic_DNA"/>
</dbReference>
<organism evidence="2 3">
    <name type="scientific">Dissulfuribacter thermophilus</name>
    <dbReference type="NCBI Taxonomy" id="1156395"/>
    <lineage>
        <taxon>Bacteria</taxon>
        <taxon>Pseudomonadati</taxon>
        <taxon>Thermodesulfobacteriota</taxon>
        <taxon>Dissulfuribacteria</taxon>
        <taxon>Dissulfuribacterales</taxon>
        <taxon>Dissulfuribacteraceae</taxon>
        <taxon>Dissulfuribacter</taxon>
    </lineage>
</organism>
<protein>
    <submittedName>
        <fullName evidence="2">Uncharacterized protein</fullName>
    </submittedName>
</protein>
<sequence length="78" mass="8743">MKELIVGTSPLLSRIMQLESLAKDARRRARKEYSGTSSAQQQRDLGKIASPLRLQMPENLSRIELHFLDEGTTGKDAC</sequence>
<gene>
    <name evidence="2" type="ORF">DBT_0622</name>
</gene>
<dbReference type="AlphaFoldDB" id="A0A1B9F8D1"/>
<keyword evidence="3" id="KW-1185">Reference proteome</keyword>
<name>A0A1B9F8D1_9BACT</name>
<dbReference type="RefSeq" id="WP_067616251.1">
    <property type="nucleotide sequence ID" value="NZ_MAGO01000002.1"/>
</dbReference>
<dbReference type="Proteomes" id="UP000093080">
    <property type="component" value="Unassembled WGS sequence"/>
</dbReference>
<evidence type="ECO:0000313" key="2">
    <source>
        <dbReference type="EMBL" id="OCC16160.1"/>
    </source>
</evidence>
<feature type="region of interest" description="Disordered" evidence="1">
    <location>
        <begin position="29"/>
        <end position="49"/>
    </location>
</feature>
<proteinExistence type="predicted"/>
<reference evidence="2 3" key="1">
    <citation type="submission" date="2016-06" db="EMBL/GenBank/DDBJ databases">
        <title>Respiratory ammonification of nitrate coupled to the oxidation of elemental sulfur in deep-sea autotrophic thermophilic bacteria.</title>
        <authorList>
            <person name="Slobodkina G.B."/>
            <person name="Mardanov A.V."/>
            <person name="Ravin N.V."/>
            <person name="Frolova A.A."/>
            <person name="Viryasiv M.B."/>
            <person name="Chernyh N.A."/>
            <person name="Bonch-Osmolovskaya E.A."/>
            <person name="Slobodkin A.I."/>
        </authorList>
    </citation>
    <scope>NUCLEOTIDE SEQUENCE [LARGE SCALE GENOMIC DNA]</scope>
    <source>
        <strain evidence="2 3">S69</strain>
    </source>
</reference>
<evidence type="ECO:0000313" key="3">
    <source>
        <dbReference type="Proteomes" id="UP000093080"/>
    </source>
</evidence>
<accession>A0A1B9F8D1</accession>
<feature type="compositionally biased region" description="Polar residues" evidence="1">
    <location>
        <begin position="34"/>
        <end position="43"/>
    </location>
</feature>
<evidence type="ECO:0000256" key="1">
    <source>
        <dbReference type="SAM" id="MobiDB-lite"/>
    </source>
</evidence>